<reference evidence="12 13" key="1">
    <citation type="submission" date="2023-08" db="EMBL/GenBank/DDBJ databases">
        <authorList>
            <person name="Joshi A."/>
            <person name="Thite S."/>
        </authorList>
    </citation>
    <scope>NUCLEOTIDE SEQUENCE [LARGE SCALE GENOMIC DNA]</scope>
    <source>
        <strain evidence="12 13">AC40</strain>
    </source>
</reference>
<dbReference type="InterPro" id="IPR017853">
    <property type="entry name" value="GH"/>
</dbReference>
<gene>
    <name evidence="12" type="ORF">Q3O60_03510</name>
</gene>
<dbReference type="Gene3D" id="3.20.20.80">
    <property type="entry name" value="Glycosidases"/>
    <property type="match status" value="2"/>
</dbReference>
<dbReference type="SUPFAM" id="SSF63829">
    <property type="entry name" value="Calcium-dependent phosphotriesterase"/>
    <property type="match status" value="1"/>
</dbReference>
<dbReference type="InterPro" id="IPR029018">
    <property type="entry name" value="Hex-like_dom2"/>
</dbReference>
<dbReference type="InterPro" id="IPR013658">
    <property type="entry name" value="SGL"/>
</dbReference>
<accession>A0ABT9GWL1</accession>
<dbReference type="Gene3D" id="2.120.10.30">
    <property type="entry name" value="TolB, C-terminal domain"/>
    <property type="match status" value="1"/>
</dbReference>
<protein>
    <recommendedName>
        <fullName evidence="3">beta-N-acetylhexosaminidase</fullName>
        <ecNumber evidence="3">3.2.1.52</ecNumber>
    </recommendedName>
    <alternativeName>
        <fullName evidence="6">Beta-N-acetylhexosaminidase</fullName>
    </alternativeName>
    <alternativeName>
        <fullName evidence="7">N-acetyl-beta-glucosaminidase</fullName>
    </alternativeName>
</protein>
<comment type="caution">
    <text evidence="12">The sequence shown here is derived from an EMBL/GenBank/DDBJ whole genome shotgun (WGS) entry which is preliminary data.</text>
</comment>
<dbReference type="PRINTS" id="PR00738">
    <property type="entry name" value="GLHYDRLASE20"/>
</dbReference>
<evidence type="ECO:0000259" key="10">
    <source>
        <dbReference type="Pfam" id="PF02838"/>
    </source>
</evidence>
<evidence type="ECO:0000259" key="11">
    <source>
        <dbReference type="Pfam" id="PF08450"/>
    </source>
</evidence>
<comment type="similarity">
    <text evidence="2">Belongs to the glycosyl hydrolase 20 family.</text>
</comment>
<feature type="signal peptide" evidence="8">
    <location>
        <begin position="1"/>
        <end position="20"/>
    </location>
</feature>
<dbReference type="InterPro" id="IPR015882">
    <property type="entry name" value="HEX_bac_N"/>
</dbReference>
<evidence type="ECO:0000256" key="3">
    <source>
        <dbReference type="ARBA" id="ARBA00012663"/>
    </source>
</evidence>
<dbReference type="Gene3D" id="3.30.379.10">
    <property type="entry name" value="Chitobiase/beta-hexosaminidase domain 2-like"/>
    <property type="match status" value="1"/>
</dbReference>
<evidence type="ECO:0000256" key="4">
    <source>
        <dbReference type="ARBA" id="ARBA00022801"/>
    </source>
</evidence>
<feature type="domain" description="SMP-30/Gluconolactonase/LRE-like region" evidence="11">
    <location>
        <begin position="817"/>
        <end position="1033"/>
    </location>
</feature>
<dbReference type="Proteomes" id="UP001231616">
    <property type="component" value="Unassembled WGS sequence"/>
</dbReference>
<keyword evidence="4" id="KW-0378">Hydrolase</keyword>
<feature type="domain" description="Glycoside hydrolase family 20 catalytic" evidence="9">
    <location>
        <begin position="163"/>
        <end position="416"/>
    </location>
</feature>
<evidence type="ECO:0000256" key="8">
    <source>
        <dbReference type="SAM" id="SignalP"/>
    </source>
</evidence>
<evidence type="ECO:0000256" key="2">
    <source>
        <dbReference type="ARBA" id="ARBA00006285"/>
    </source>
</evidence>
<dbReference type="PANTHER" id="PTHR22600">
    <property type="entry name" value="BETA-HEXOSAMINIDASE"/>
    <property type="match status" value="1"/>
</dbReference>
<comment type="catalytic activity">
    <reaction evidence="1">
        <text>Hydrolysis of terminal non-reducing N-acetyl-D-hexosamine residues in N-acetyl-beta-D-hexosaminides.</text>
        <dbReference type="EC" id="3.2.1.52"/>
    </reaction>
</comment>
<evidence type="ECO:0000313" key="12">
    <source>
        <dbReference type="EMBL" id="MDP4535254.1"/>
    </source>
</evidence>
<feature type="domain" description="Beta-hexosaminidase bacterial type N-terminal" evidence="10">
    <location>
        <begin position="29"/>
        <end position="159"/>
    </location>
</feature>
<name>A0ABT9GWL1_9GAMM</name>
<dbReference type="InterPro" id="IPR025705">
    <property type="entry name" value="Beta_hexosaminidase_sua/sub"/>
</dbReference>
<evidence type="ECO:0000256" key="6">
    <source>
        <dbReference type="ARBA" id="ARBA00030512"/>
    </source>
</evidence>
<evidence type="ECO:0000313" key="13">
    <source>
        <dbReference type="Proteomes" id="UP001231616"/>
    </source>
</evidence>
<evidence type="ECO:0000256" key="5">
    <source>
        <dbReference type="ARBA" id="ARBA00023295"/>
    </source>
</evidence>
<dbReference type="EC" id="3.2.1.52" evidence="3"/>
<dbReference type="SUPFAM" id="SSF55545">
    <property type="entry name" value="beta-N-acetylhexosaminidase-like domain"/>
    <property type="match status" value="1"/>
</dbReference>
<feature type="domain" description="Glycoside hydrolase family 20 catalytic" evidence="9">
    <location>
        <begin position="544"/>
        <end position="591"/>
    </location>
</feature>
<evidence type="ECO:0000256" key="1">
    <source>
        <dbReference type="ARBA" id="ARBA00001231"/>
    </source>
</evidence>
<evidence type="ECO:0000259" key="9">
    <source>
        <dbReference type="Pfam" id="PF00728"/>
    </source>
</evidence>
<evidence type="ECO:0000256" key="7">
    <source>
        <dbReference type="ARBA" id="ARBA00033000"/>
    </source>
</evidence>
<dbReference type="InterPro" id="IPR011042">
    <property type="entry name" value="6-blade_b-propeller_TolB-like"/>
</dbReference>
<proteinExistence type="inferred from homology"/>
<dbReference type="SUPFAM" id="SSF51445">
    <property type="entry name" value="(Trans)glycosidases"/>
    <property type="match status" value="1"/>
</dbReference>
<sequence>MFRSVVQSSFILLCLCCAPAALSTSSPDHRLMPYPQQLEFHQQAAFSVSDHIAIELPKEDALLSAAIKRFLQRLHRQTDIQLEQDQQATVKFELKLANAKTTYSPKLHDDESYQLTISEERIVLKAENYAGVFHGLETLLQLAEHDEGMISFPAVTINDFPRFPWRGLLLDPARHFLPVDTIKRQIDGMAAMKLNVLHWHLTDDQGWRIESKRFPQLHQVGGQDGYYRQQDIRDIVQYAKERGIRVVPEIDLPGHTTALGAAYPELMAMPGPDKPEIHWGVHPAALDPSNEQVYVFIEQLLEEVTELFPDRYIHIGGDEVLPDHWHANQSIQQFMRQHQLDDHVALHDYFNQRLLAIITGFDRMMIGWDEVLTPELPDSVLVQSWRGMDSMAQAAQQGHGAILSTGFYLDQPQAASYHYRVDPLPQASPPLPDDLLAWSSWTLAAERKRGSPIEAELFLLYLPDHTIKGYIDFAGRSRIPLNQLELEANRLRFHVDSWMGPIAAELLLGKELTGQLIVGNAPYAASGQQQFFYEQNKAVPKGVSRPELSNTQQQHILGGEIALWGEMVTQDLIDRRLWPQAAVVAERLWSAATMTDEDFMYQRLEHIEQWLAYSVDMQHFAQQQKGFASLVKEQGISALQQFVLALEPAHYYHRLHEKSVLDQYHNQAPLDRLVDFLPAEQHEFRRLEQLTQQWLNSPQQTDISPLKRQFATWQQAPEQLTPWLKQNAAAQELPPLISKVSELATIGLRLVDSSQPLTLQERQQLTATVQQTDGIHAELVIALQRLITQLLQGIPVSSVWVDGGFTSGIEGPAFGPDGFLYLVNYQQDGTIGRVSPDGAAELFITLPEGRIGNGIQFRKDGLMMIADYTGHAILSYDVTTKSLDVYAHNSAMHQPNDLTISRSGVIFASDPDWSHSNGQLWRIDHDGSTHLIESNIGTSNGIEIMPDQQRLLVNESVQRRIWQYPINSKYNLGERALIAAFSSEGLDGMRASTRGDIAVTRYGKGTVLLLDHYGQIQYEIPLQHQAPTNVAFQYKNQQPIALVITMQDCGCIERVELPNHQP</sequence>
<keyword evidence="5" id="KW-0326">Glycosidase</keyword>
<organism evidence="12 13">
    <name type="scientific">Alkalimonas collagenimarina</name>
    <dbReference type="NCBI Taxonomy" id="400390"/>
    <lineage>
        <taxon>Bacteria</taxon>
        <taxon>Pseudomonadati</taxon>
        <taxon>Pseudomonadota</taxon>
        <taxon>Gammaproteobacteria</taxon>
        <taxon>Alkalimonas</taxon>
    </lineage>
</organism>
<dbReference type="RefSeq" id="WP_305892525.1">
    <property type="nucleotide sequence ID" value="NZ_JAUZVZ010000004.1"/>
</dbReference>
<keyword evidence="8" id="KW-0732">Signal</keyword>
<dbReference type="Pfam" id="PF02838">
    <property type="entry name" value="Glyco_hydro_20b"/>
    <property type="match status" value="1"/>
</dbReference>
<dbReference type="EMBL" id="JAUZVZ010000004">
    <property type="protein sequence ID" value="MDP4535254.1"/>
    <property type="molecule type" value="Genomic_DNA"/>
</dbReference>
<keyword evidence="13" id="KW-1185">Reference proteome</keyword>
<feature type="chain" id="PRO_5046431300" description="beta-N-acetylhexosaminidase" evidence="8">
    <location>
        <begin position="21"/>
        <end position="1062"/>
    </location>
</feature>
<dbReference type="PANTHER" id="PTHR22600:SF57">
    <property type="entry name" value="BETA-N-ACETYLHEXOSAMINIDASE"/>
    <property type="match status" value="1"/>
</dbReference>
<dbReference type="Pfam" id="PF08450">
    <property type="entry name" value="SGL"/>
    <property type="match status" value="1"/>
</dbReference>
<dbReference type="Pfam" id="PF00728">
    <property type="entry name" value="Glyco_hydro_20"/>
    <property type="match status" value="2"/>
</dbReference>
<dbReference type="InterPro" id="IPR015883">
    <property type="entry name" value="Glyco_hydro_20_cat"/>
</dbReference>